<comment type="caution">
    <text evidence="5">The sequence shown here is derived from an EMBL/GenBank/DDBJ whole genome shotgun (WGS) entry which is preliminary data.</text>
</comment>
<dbReference type="PANTHER" id="PTHR19211:SF14">
    <property type="entry name" value="ATP-BINDING CASSETTE SUB-FAMILY F MEMBER 1"/>
    <property type="match status" value="1"/>
</dbReference>
<evidence type="ECO:0000256" key="1">
    <source>
        <dbReference type="ARBA" id="ARBA00022737"/>
    </source>
</evidence>
<dbReference type="SMART" id="SM00382">
    <property type="entry name" value="AAA"/>
    <property type="match status" value="2"/>
</dbReference>
<dbReference type="Pfam" id="PF00005">
    <property type="entry name" value="ABC_tran"/>
    <property type="match status" value="2"/>
</dbReference>
<keyword evidence="6" id="KW-1185">Reference proteome</keyword>
<keyword evidence="2" id="KW-0547">Nucleotide-binding</keyword>
<reference evidence="5" key="1">
    <citation type="submission" date="2022-09" db="EMBL/GenBank/DDBJ databases">
        <title>Rhodovastum sp. nov. RN2-1 isolated from soil in Seongnam, South Korea.</title>
        <authorList>
            <person name="Le N.T."/>
        </authorList>
    </citation>
    <scope>NUCLEOTIDE SEQUENCE</scope>
    <source>
        <strain evidence="5">RN2-1</strain>
    </source>
</reference>
<dbReference type="Gene3D" id="3.40.50.300">
    <property type="entry name" value="P-loop containing nucleotide triphosphate hydrolases"/>
    <property type="match status" value="2"/>
</dbReference>
<dbReference type="PANTHER" id="PTHR19211">
    <property type="entry name" value="ATP-BINDING TRANSPORT PROTEIN-RELATED"/>
    <property type="match status" value="1"/>
</dbReference>
<dbReference type="SUPFAM" id="SSF52540">
    <property type="entry name" value="P-loop containing nucleoside triphosphate hydrolases"/>
    <property type="match status" value="2"/>
</dbReference>
<evidence type="ECO:0000313" key="5">
    <source>
        <dbReference type="EMBL" id="MCW3473519.1"/>
    </source>
</evidence>
<dbReference type="GO" id="GO:0005524">
    <property type="term" value="F:ATP binding"/>
    <property type="evidence" value="ECO:0007669"/>
    <property type="project" value="UniProtKB-KW"/>
</dbReference>
<feature type="domain" description="ABC transporter" evidence="4">
    <location>
        <begin position="296"/>
        <end position="504"/>
    </location>
</feature>
<dbReference type="GO" id="GO:0016887">
    <property type="term" value="F:ATP hydrolysis activity"/>
    <property type="evidence" value="ECO:0007669"/>
    <property type="project" value="InterPro"/>
</dbReference>
<gene>
    <name evidence="5" type="ORF">OL599_02920</name>
</gene>
<protein>
    <submittedName>
        <fullName evidence="5">ATP-binding cassette domain-containing protein</fullName>
    </submittedName>
</protein>
<keyword evidence="1" id="KW-0677">Repeat</keyword>
<dbReference type="EMBL" id="JAPDNT010000001">
    <property type="protein sequence ID" value="MCW3473519.1"/>
    <property type="molecule type" value="Genomic_DNA"/>
</dbReference>
<dbReference type="CDD" id="cd03221">
    <property type="entry name" value="ABCF_EF-3"/>
    <property type="match status" value="1"/>
</dbReference>
<dbReference type="InterPro" id="IPR003439">
    <property type="entry name" value="ABC_transporter-like_ATP-bd"/>
</dbReference>
<dbReference type="Proteomes" id="UP001165679">
    <property type="component" value="Unassembled WGS sequence"/>
</dbReference>
<accession>A0AA41YHL8</accession>
<reference evidence="5" key="2">
    <citation type="submission" date="2022-10" db="EMBL/GenBank/DDBJ databases">
        <authorList>
            <person name="Trinh H.N."/>
        </authorList>
    </citation>
    <scope>NUCLEOTIDE SEQUENCE</scope>
    <source>
        <strain evidence="5">RN2-1</strain>
    </source>
</reference>
<keyword evidence="3 5" id="KW-0067">ATP-binding</keyword>
<evidence type="ECO:0000313" key="6">
    <source>
        <dbReference type="Proteomes" id="UP001165679"/>
    </source>
</evidence>
<dbReference type="PROSITE" id="PS00211">
    <property type="entry name" value="ABC_TRANSPORTER_1"/>
    <property type="match status" value="1"/>
</dbReference>
<sequence length="508" mass="55681">MGSIALRDVGFLATRPLFQGLNIIIGEADSIGLVAGNGAGKSTLLKCLAGLMEPTTGEITRSRGLRVGLVEQEVAANLLDLPFAEAVRRAIPPLERDAQAWRVDMVLDEFAASTQMRDQPIRALSGGWQRLALIARAWVCDPDALLLDEPTNHLDLEKIQLLEDWLKSAARQIPLVVASHDRQFLDACTTRTLFLRPDLSRLYAHPYTRARSLLAEDDAAQAARLAKDTSEAGRLRRSANALRNIGINSHSDAALKKSMQMVRRAEGLEQQLRPVHADKPGDIRLANRGTHARVLIALADLTVHAPDHRTLFRVEKLDVFQQDRIVLLGRNGVGKSQFVALLSRALTERETVPGVRISATVVPGYVDQQMSQLPGKETPLGLISGRFRLGDQRSVSLLAGAGFPADMQRQVIARLSSGQKARLGLLALRLAEPNLYLMDEPTNHVDIAGQEKLEAEILAHRATCILVSHDRSFVKAIGTRFLLIEGGKLQEIEAPALFHRVLTADGSR</sequence>
<evidence type="ECO:0000259" key="4">
    <source>
        <dbReference type="PROSITE" id="PS50893"/>
    </source>
</evidence>
<dbReference type="PROSITE" id="PS50893">
    <property type="entry name" value="ABC_TRANSPORTER_2"/>
    <property type="match status" value="2"/>
</dbReference>
<dbReference type="RefSeq" id="WP_264712097.1">
    <property type="nucleotide sequence ID" value="NZ_JAPDNT010000001.1"/>
</dbReference>
<evidence type="ECO:0000256" key="2">
    <source>
        <dbReference type="ARBA" id="ARBA00022741"/>
    </source>
</evidence>
<dbReference type="InterPro" id="IPR017871">
    <property type="entry name" value="ABC_transporter-like_CS"/>
</dbReference>
<evidence type="ECO:0000256" key="3">
    <source>
        <dbReference type="ARBA" id="ARBA00022840"/>
    </source>
</evidence>
<feature type="domain" description="ABC transporter" evidence="4">
    <location>
        <begin position="1"/>
        <end position="222"/>
    </location>
</feature>
<organism evidence="5 6">
    <name type="scientific">Limobrevibacterium gyesilva</name>
    <dbReference type="NCBI Taxonomy" id="2991712"/>
    <lineage>
        <taxon>Bacteria</taxon>
        <taxon>Pseudomonadati</taxon>
        <taxon>Pseudomonadota</taxon>
        <taxon>Alphaproteobacteria</taxon>
        <taxon>Acetobacterales</taxon>
        <taxon>Acetobacteraceae</taxon>
        <taxon>Limobrevibacterium</taxon>
    </lineage>
</organism>
<dbReference type="InterPro" id="IPR050611">
    <property type="entry name" value="ABCF"/>
</dbReference>
<dbReference type="InterPro" id="IPR027417">
    <property type="entry name" value="P-loop_NTPase"/>
</dbReference>
<name>A0AA41YHL8_9PROT</name>
<proteinExistence type="predicted"/>
<dbReference type="InterPro" id="IPR003593">
    <property type="entry name" value="AAA+_ATPase"/>
</dbReference>
<dbReference type="AlphaFoldDB" id="A0AA41YHL8"/>